<dbReference type="EMBL" id="BARS01057266">
    <property type="protein sequence ID" value="GAG49946.1"/>
    <property type="molecule type" value="Genomic_DNA"/>
</dbReference>
<sequence>DAALDLIATSTVMTLCNAEPTTRTEAITTYMLADVTMTPGDGSGDFTVAAGDASGRKVTVTAQAGEAVSNDGAGTYIALCDGSTLLCKTTCTSIDVLDSGTVDFPAWDYEFTDPT</sequence>
<dbReference type="AlphaFoldDB" id="X0ZP40"/>
<name>X0ZP40_9ZZZZ</name>
<accession>X0ZP40</accession>
<organism evidence="1">
    <name type="scientific">marine sediment metagenome</name>
    <dbReference type="NCBI Taxonomy" id="412755"/>
    <lineage>
        <taxon>unclassified sequences</taxon>
        <taxon>metagenomes</taxon>
        <taxon>ecological metagenomes</taxon>
    </lineage>
</organism>
<gene>
    <name evidence="1" type="ORF">S01H1_84028</name>
</gene>
<comment type="caution">
    <text evidence="1">The sequence shown here is derived from an EMBL/GenBank/DDBJ whole genome shotgun (WGS) entry which is preliminary data.</text>
</comment>
<feature type="non-terminal residue" evidence="1">
    <location>
        <position position="1"/>
    </location>
</feature>
<protein>
    <submittedName>
        <fullName evidence="1">Uncharacterized protein</fullName>
    </submittedName>
</protein>
<evidence type="ECO:0000313" key="1">
    <source>
        <dbReference type="EMBL" id="GAG49946.1"/>
    </source>
</evidence>
<reference evidence="1" key="1">
    <citation type="journal article" date="2014" name="Front. Microbiol.">
        <title>High frequency of phylogenetically diverse reductive dehalogenase-homologous genes in deep subseafloor sedimentary metagenomes.</title>
        <authorList>
            <person name="Kawai M."/>
            <person name="Futagami T."/>
            <person name="Toyoda A."/>
            <person name="Takaki Y."/>
            <person name="Nishi S."/>
            <person name="Hori S."/>
            <person name="Arai W."/>
            <person name="Tsubouchi T."/>
            <person name="Morono Y."/>
            <person name="Uchiyama I."/>
            <person name="Ito T."/>
            <person name="Fujiyama A."/>
            <person name="Inagaki F."/>
            <person name="Takami H."/>
        </authorList>
    </citation>
    <scope>NUCLEOTIDE SEQUENCE</scope>
    <source>
        <strain evidence="1">Expedition CK06-06</strain>
    </source>
</reference>
<proteinExistence type="predicted"/>